<dbReference type="NCBIfam" id="TIGR00211">
    <property type="entry name" value="glyS"/>
    <property type="match status" value="1"/>
</dbReference>
<evidence type="ECO:0000259" key="11">
    <source>
        <dbReference type="Pfam" id="PF05746"/>
    </source>
</evidence>
<dbReference type="PROSITE" id="PS50861">
    <property type="entry name" value="AA_TRNA_LIGASE_II_GLYAB"/>
    <property type="match status" value="1"/>
</dbReference>
<evidence type="ECO:0000256" key="7">
    <source>
        <dbReference type="ARBA" id="ARBA00022917"/>
    </source>
</evidence>
<accession>A0A7G8BME3</accession>
<dbReference type="KEGG" id="adin:H7849_07260"/>
<dbReference type="InterPro" id="IPR015944">
    <property type="entry name" value="Gly-tRNA-synth_bsu"/>
</dbReference>
<keyword evidence="7 10" id="KW-0648">Protein biosynthesis</keyword>
<dbReference type="EMBL" id="CP060394">
    <property type="protein sequence ID" value="QNI33713.1"/>
    <property type="molecule type" value="Genomic_DNA"/>
</dbReference>
<organism evidence="12 13">
    <name type="scientific">Alloacidobacterium dinghuense</name>
    <dbReference type="NCBI Taxonomy" id="2763107"/>
    <lineage>
        <taxon>Bacteria</taxon>
        <taxon>Pseudomonadati</taxon>
        <taxon>Acidobacteriota</taxon>
        <taxon>Terriglobia</taxon>
        <taxon>Terriglobales</taxon>
        <taxon>Acidobacteriaceae</taxon>
        <taxon>Alloacidobacterium</taxon>
    </lineage>
</organism>
<keyword evidence="8 10" id="KW-0030">Aminoacyl-tRNA synthetase</keyword>
<dbReference type="PRINTS" id="PR01045">
    <property type="entry name" value="TRNASYNTHGB"/>
</dbReference>
<gene>
    <name evidence="10" type="primary">glyS</name>
    <name evidence="12" type="ORF">H7849_07260</name>
</gene>
<evidence type="ECO:0000256" key="1">
    <source>
        <dbReference type="ARBA" id="ARBA00004496"/>
    </source>
</evidence>
<dbReference type="Gene3D" id="1.10.730.10">
    <property type="entry name" value="Isoleucyl-tRNA Synthetase, Domain 1"/>
    <property type="match status" value="1"/>
</dbReference>
<evidence type="ECO:0000256" key="6">
    <source>
        <dbReference type="ARBA" id="ARBA00022840"/>
    </source>
</evidence>
<dbReference type="Pfam" id="PF05746">
    <property type="entry name" value="DALR_1"/>
    <property type="match status" value="1"/>
</dbReference>
<comment type="similarity">
    <text evidence="2 10">Belongs to the class-II aminoacyl-tRNA synthetase family.</text>
</comment>
<dbReference type="AlphaFoldDB" id="A0A7G8BME3"/>
<comment type="subunit">
    <text evidence="10">Tetramer of two alpha and two beta subunits.</text>
</comment>
<keyword evidence="6 10" id="KW-0067">ATP-binding</keyword>
<dbReference type="PANTHER" id="PTHR30075">
    <property type="entry name" value="GLYCYL-TRNA SYNTHETASE"/>
    <property type="match status" value="1"/>
</dbReference>
<keyword evidence="4 10" id="KW-0436">Ligase</keyword>
<sequence length="694" mass="76167">MPDFLLEVGLEEIPARMVAAAQAELARRVEELLARERLLSSSVVASYSTPRRLAVLVSGVLAEQADAKEQLTGPSWAVAFKNGAATPAALAFAKKAGVEVGALQKVTTAKGEYVSAAVLRKGRSTAEVLTEQLPKELASLYWPKNMYWRAGKPERFVRPVKWLLAILNHAIVPVEFAGVHAGNLSYGHRILHGDHAVTINKPADYVAALESAKVLVGVEARRQRIRKALDAVTRTVAGARWREDEALVDTVTHLTEWPSALLGNFEAEYLSLPEEVLVTVMRDHQKYFAVEDANGKLAPHFLAVLNTEANEQGIAVIRHGNERVLRSRFSDARFFWHFDQKIPLEDRVEMLKSVTFQKDLGSYYEKMVATYRIAQKLGIEVGQQKLDFEALRTAARLAKTDLTTELVKEFTELQGIVGGLYARAQGLGEAVAQAIYSQYTPASTEDAIPPTPEGQLLGIADRFQSIAAMFAIGLEPTGSKDPFALRRAANGVVKILAESELSLTFSHLRNAAGEAGITIHDSLAAFFRERVEFYLRDVRGFNYDVVNAVLAASFNDVRDAIARAEALTAVRGSEDFAAISAAFKRMKNIVRQASEKGLASDGAVSSSSLADAAERGLFEHSDRLAPVVENLRSEHKYREALEQIATLRPHVDLFFDKVMVMVDDPAVRQNRLALIAKVLVGFSSIADFSEMVTG</sequence>
<dbReference type="GO" id="GO:0006426">
    <property type="term" value="P:glycyl-tRNA aminoacylation"/>
    <property type="evidence" value="ECO:0007669"/>
    <property type="project" value="UniProtKB-UniRule"/>
</dbReference>
<dbReference type="Pfam" id="PF02092">
    <property type="entry name" value="tRNA_synt_2f"/>
    <property type="match status" value="1"/>
</dbReference>
<evidence type="ECO:0000256" key="9">
    <source>
        <dbReference type="ARBA" id="ARBA00047937"/>
    </source>
</evidence>
<evidence type="ECO:0000313" key="12">
    <source>
        <dbReference type="EMBL" id="QNI33713.1"/>
    </source>
</evidence>
<dbReference type="InterPro" id="IPR006194">
    <property type="entry name" value="Gly-tRNA-synth_heterodimer"/>
</dbReference>
<dbReference type="GO" id="GO:0005829">
    <property type="term" value="C:cytosol"/>
    <property type="evidence" value="ECO:0007669"/>
    <property type="project" value="TreeGrafter"/>
</dbReference>
<proteinExistence type="inferred from homology"/>
<dbReference type="SUPFAM" id="SSF109604">
    <property type="entry name" value="HD-domain/PDEase-like"/>
    <property type="match status" value="1"/>
</dbReference>
<dbReference type="EC" id="6.1.1.14" evidence="10"/>
<name>A0A7G8BME3_9BACT</name>
<evidence type="ECO:0000256" key="2">
    <source>
        <dbReference type="ARBA" id="ARBA00008226"/>
    </source>
</evidence>
<evidence type="ECO:0000256" key="10">
    <source>
        <dbReference type="HAMAP-Rule" id="MF_00255"/>
    </source>
</evidence>
<comment type="catalytic activity">
    <reaction evidence="9 10">
        <text>tRNA(Gly) + glycine + ATP = glycyl-tRNA(Gly) + AMP + diphosphate</text>
        <dbReference type="Rhea" id="RHEA:16013"/>
        <dbReference type="Rhea" id="RHEA-COMP:9664"/>
        <dbReference type="Rhea" id="RHEA-COMP:9683"/>
        <dbReference type="ChEBI" id="CHEBI:30616"/>
        <dbReference type="ChEBI" id="CHEBI:33019"/>
        <dbReference type="ChEBI" id="CHEBI:57305"/>
        <dbReference type="ChEBI" id="CHEBI:78442"/>
        <dbReference type="ChEBI" id="CHEBI:78522"/>
        <dbReference type="ChEBI" id="CHEBI:456215"/>
        <dbReference type="EC" id="6.1.1.14"/>
    </reaction>
</comment>
<dbReference type="InterPro" id="IPR008909">
    <property type="entry name" value="DALR_anticod-bd"/>
</dbReference>
<evidence type="ECO:0000256" key="8">
    <source>
        <dbReference type="ARBA" id="ARBA00023146"/>
    </source>
</evidence>
<keyword evidence="3 10" id="KW-0963">Cytoplasm</keyword>
<reference evidence="12 13" key="1">
    <citation type="submission" date="2020-08" db="EMBL/GenBank/DDBJ databases">
        <title>Edaphobacter telluris sp. nov. and Acidobacterium dinghuensis sp. nov., two acidobacteria isolated from forest soil.</title>
        <authorList>
            <person name="Fu J."/>
            <person name="Qiu L."/>
        </authorList>
    </citation>
    <scope>NUCLEOTIDE SEQUENCE [LARGE SCALE GENOMIC DNA]</scope>
    <source>
        <strain evidence="12">4Y35</strain>
    </source>
</reference>
<evidence type="ECO:0000313" key="13">
    <source>
        <dbReference type="Proteomes" id="UP000515312"/>
    </source>
</evidence>
<evidence type="ECO:0000256" key="4">
    <source>
        <dbReference type="ARBA" id="ARBA00022598"/>
    </source>
</evidence>
<dbReference type="Proteomes" id="UP000515312">
    <property type="component" value="Chromosome"/>
</dbReference>
<dbReference type="GO" id="GO:0004820">
    <property type="term" value="F:glycine-tRNA ligase activity"/>
    <property type="evidence" value="ECO:0007669"/>
    <property type="project" value="UniProtKB-UniRule"/>
</dbReference>
<protein>
    <recommendedName>
        <fullName evidence="10">Glycine--tRNA ligase beta subunit</fullName>
        <ecNumber evidence="10">6.1.1.14</ecNumber>
    </recommendedName>
    <alternativeName>
        <fullName evidence="10">Glycyl-tRNA synthetase beta subunit</fullName>
        <shortName evidence="10">GlyRS</shortName>
    </alternativeName>
</protein>
<evidence type="ECO:0000256" key="3">
    <source>
        <dbReference type="ARBA" id="ARBA00022490"/>
    </source>
</evidence>
<comment type="subcellular location">
    <subcellularLocation>
        <location evidence="1 10">Cytoplasm</location>
    </subcellularLocation>
</comment>
<dbReference type="GO" id="GO:0005524">
    <property type="term" value="F:ATP binding"/>
    <property type="evidence" value="ECO:0007669"/>
    <property type="project" value="UniProtKB-UniRule"/>
</dbReference>
<dbReference type="RefSeq" id="WP_186745304.1">
    <property type="nucleotide sequence ID" value="NZ_CP060394.1"/>
</dbReference>
<keyword evidence="5 10" id="KW-0547">Nucleotide-binding</keyword>
<dbReference type="GO" id="GO:0006420">
    <property type="term" value="P:arginyl-tRNA aminoacylation"/>
    <property type="evidence" value="ECO:0007669"/>
    <property type="project" value="InterPro"/>
</dbReference>
<evidence type="ECO:0000256" key="5">
    <source>
        <dbReference type="ARBA" id="ARBA00022741"/>
    </source>
</evidence>
<dbReference type="HAMAP" id="MF_00255">
    <property type="entry name" value="Gly_tRNA_synth_beta"/>
    <property type="match status" value="1"/>
</dbReference>
<keyword evidence="13" id="KW-1185">Reference proteome</keyword>
<dbReference type="GO" id="GO:0004814">
    <property type="term" value="F:arginine-tRNA ligase activity"/>
    <property type="evidence" value="ECO:0007669"/>
    <property type="project" value="InterPro"/>
</dbReference>
<feature type="domain" description="DALR anticodon binding" evidence="11">
    <location>
        <begin position="581"/>
        <end position="678"/>
    </location>
</feature>
<dbReference type="PANTHER" id="PTHR30075:SF2">
    <property type="entry name" value="GLYCINE--TRNA LIGASE, CHLOROPLASTIC_MITOCHONDRIAL 2"/>
    <property type="match status" value="1"/>
</dbReference>